<dbReference type="GO" id="GO:0008081">
    <property type="term" value="F:phosphoric diester hydrolase activity"/>
    <property type="evidence" value="ECO:0007669"/>
    <property type="project" value="InterPro"/>
</dbReference>
<accession>A0A1T4RNC1</accession>
<evidence type="ECO:0000259" key="2">
    <source>
        <dbReference type="PROSITE" id="PS51704"/>
    </source>
</evidence>
<sequence>MFSRLGVVVATATCLVMGTAGTAVAAPTDGPAGPWRGGDRSAVVGVAHRGASAYAPENTLAAIEEARARGASTVEIDVQRTADGELVLMHDTTLTRTTDVEEVFPGRSSYAVRDFTLAEIRTLDAGSWFGAAYAGERVPTFQEALDLLRAHRLNLLLEVKSPSLYEGIEADIAKTLKQNRWWLAASGHGRDAQPRLVIQSFDWESMRASHDLLPRVPHGLLGVVPEERIAEYAGWADQINPSHTAVDADYVAAVHDAGLEVFVYTVNRPDDMRAAIAKGVDGVITDYPDVLLKVIEEETGARG</sequence>
<dbReference type="Proteomes" id="UP000190637">
    <property type="component" value="Unassembled WGS sequence"/>
</dbReference>
<keyword evidence="1" id="KW-0732">Signal</keyword>
<proteinExistence type="predicted"/>
<evidence type="ECO:0000313" key="4">
    <source>
        <dbReference type="Proteomes" id="UP000190637"/>
    </source>
</evidence>
<keyword evidence="4" id="KW-1185">Reference proteome</keyword>
<dbReference type="SUPFAM" id="SSF51695">
    <property type="entry name" value="PLC-like phosphodiesterases"/>
    <property type="match status" value="1"/>
</dbReference>
<dbReference type="EMBL" id="FUWS01000007">
    <property type="protein sequence ID" value="SKA17500.1"/>
    <property type="molecule type" value="Genomic_DNA"/>
</dbReference>
<dbReference type="PANTHER" id="PTHR46211">
    <property type="entry name" value="GLYCEROPHOSPHORYL DIESTER PHOSPHODIESTERASE"/>
    <property type="match status" value="1"/>
</dbReference>
<dbReference type="STRING" id="1122192.SAMN02745673_02834"/>
<dbReference type="PANTHER" id="PTHR46211:SF1">
    <property type="entry name" value="GLYCEROPHOSPHODIESTER PHOSPHODIESTERASE, CYTOPLASMIC"/>
    <property type="match status" value="1"/>
</dbReference>
<dbReference type="Gene3D" id="3.20.20.190">
    <property type="entry name" value="Phosphatidylinositol (PI) phosphodiesterase"/>
    <property type="match status" value="1"/>
</dbReference>
<dbReference type="Pfam" id="PF03009">
    <property type="entry name" value="GDPD"/>
    <property type="match status" value="1"/>
</dbReference>
<protein>
    <submittedName>
        <fullName evidence="3">Glycerophosphoryl diester phosphodiesterase</fullName>
    </submittedName>
</protein>
<dbReference type="InterPro" id="IPR017946">
    <property type="entry name" value="PLC-like_Pdiesterase_TIM-brl"/>
</dbReference>
<dbReference type="AlphaFoldDB" id="A0A1T4RNC1"/>
<dbReference type="OrthoDB" id="9758957at2"/>
<feature type="chain" id="PRO_5012120256" evidence="1">
    <location>
        <begin position="26"/>
        <end position="303"/>
    </location>
</feature>
<feature type="signal peptide" evidence="1">
    <location>
        <begin position="1"/>
        <end position="25"/>
    </location>
</feature>
<dbReference type="GO" id="GO:0006629">
    <property type="term" value="P:lipid metabolic process"/>
    <property type="evidence" value="ECO:0007669"/>
    <property type="project" value="InterPro"/>
</dbReference>
<organism evidence="3 4">
    <name type="scientific">Marinactinospora thermotolerans DSM 45154</name>
    <dbReference type="NCBI Taxonomy" id="1122192"/>
    <lineage>
        <taxon>Bacteria</taxon>
        <taxon>Bacillati</taxon>
        <taxon>Actinomycetota</taxon>
        <taxon>Actinomycetes</taxon>
        <taxon>Streptosporangiales</taxon>
        <taxon>Nocardiopsidaceae</taxon>
        <taxon>Marinactinospora</taxon>
    </lineage>
</organism>
<evidence type="ECO:0000256" key="1">
    <source>
        <dbReference type="SAM" id="SignalP"/>
    </source>
</evidence>
<dbReference type="InterPro" id="IPR030395">
    <property type="entry name" value="GP_PDE_dom"/>
</dbReference>
<reference evidence="3 4" key="1">
    <citation type="submission" date="2017-02" db="EMBL/GenBank/DDBJ databases">
        <authorList>
            <person name="Peterson S.W."/>
        </authorList>
    </citation>
    <scope>NUCLEOTIDE SEQUENCE [LARGE SCALE GENOMIC DNA]</scope>
    <source>
        <strain evidence="3 4">DSM 45154</strain>
    </source>
</reference>
<dbReference type="PROSITE" id="PS51704">
    <property type="entry name" value="GP_PDE"/>
    <property type="match status" value="1"/>
</dbReference>
<evidence type="ECO:0000313" key="3">
    <source>
        <dbReference type="EMBL" id="SKA17500.1"/>
    </source>
</evidence>
<feature type="domain" description="GP-PDE" evidence="2">
    <location>
        <begin position="43"/>
        <end position="295"/>
    </location>
</feature>
<name>A0A1T4RNC1_9ACTN</name>
<dbReference type="RefSeq" id="WP_078762151.1">
    <property type="nucleotide sequence ID" value="NZ_FUWS01000007.1"/>
</dbReference>
<gene>
    <name evidence="3" type="ORF">SAMN02745673_02834</name>
</gene>